<protein>
    <recommendedName>
        <fullName evidence="5">Large ribosomal subunit protein uL15/eL18 domain-containing protein</fullName>
    </recommendedName>
</protein>
<evidence type="ECO:0000313" key="7">
    <source>
        <dbReference type="Proteomes" id="UP000028045"/>
    </source>
</evidence>
<dbReference type="HAMAP" id="MF_01341">
    <property type="entry name" value="Ribosomal_uL15"/>
    <property type="match status" value="1"/>
</dbReference>
<dbReference type="GO" id="GO:0006412">
    <property type="term" value="P:translation"/>
    <property type="evidence" value="ECO:0007669"/>
    <property type="project" value="InterPro"/>
</dbReference>
<dbReference type="GO" id="GO:0005762">
    <property type="term" value="C:mitochondrial large ribosomal subunit"/>
    <property type="evidence" value="ECO:0007669"/>
    <property type="project" value="TreeGrafter"/>
</dbReference>
<organism evidence="6 7">
    <name type="scientific">Stachybotrys chartarum (strain CBS 109288 / IBT 7711)</name>
    <name type="common">Toxic black mold</name>
    <name type="synonym">Stilbospora chartarum</name>
    <dbReference type="NCBI Taxonomy" id="1280523"/>
    <lineage>
        <taxon>Eukaryota</taxon>
        <taxon>Fungi</taxon>
        <taxon>Dikarya</taxon>
        <taxon>Ascomycota</taxon>
        <taxon>Pezizomycotina</taxon>
        <taxon>Sordariomycetes</taxon>
        <taxon>Hypocreomycetidae</taxon>
        <taxon>Hypocreales</taxon>
        <taxon>Stachybotryaceae</taxon>
        <taxon>Stachybotrys</taxon>
    </lineage>
</organism>
<evidence type="ECO:0000256" key="4">
    <source>
        <dbReference type="SAM" id="MobiDB-lite"/>
    </source>
</evidence>
<dbReference type="Proteomes" id="UP000028045">
    <property type="component" value="Unassembled WGS sequence"/>
</dbReference>
<dbReference type="InterPro" id="IPR030878">
    <property type="entry name" value="Ribosomal_uL15"/>
</dbReference>
<dbReference type="SUPFAM" id="SSF52080">
    <property type="entry name" value="Ribosomal proteins L15p and L18e"/>
    <property type="match status" value="1"/>
</dbReference>
<gene>
    <name evidence="6" type="ORF">S7711_01106</name>
</gene>
<dbReference type="GO" id="GO:0003735">
    <property type="term" value="F:structural constituent of ribosome"/>
    <property type="evidence" value="ECO:0007669"/>
    <property type="project" value="InterPro"/>
</dbReference>
<keyword evidence="2" id="KW-0689">Ribosomal protein</keyword>
<dbReference type="PANTHER" id="PTHR12934:SF11">
    <property type="entry name" value="LARGE RIBOSOMAL SUBUNIT PROTEIN UL15M"/>
    <property type="match status" value="1"/>
</dbReference>
<feature type="compositionally biased region" description="Basic residues" evidence="4">
    <location>
        <begin position="70"/>
        <end position="84"/>
    </location>
</feature>
<dbReference type="Pfam" id="PF00828">
    <property type="entry name" value="Ribosomal_L27A"/>
    <property type="match status" value="1"/>
</dbReference>
<dbReference type="InterPro" id="IPR021131">
    <property type="entry name" value="Ribosomal_uL15/eL18"/>
</dbReference>
<sequence>MPSRLVPYSAVSCCRAVSNAPLRSLTASLAGLSLQQTRHASILSNLSNNPGAVQARKRVGRGPSSGHGKTSGRGHKGQGQHGKVKPWFQGGQTPLIVKHGSKGFNNWRAPEMSYVNLDQIQAWINQGRLDPTKQITPRELIKSGLVSRAKDGVKILARGSDCLKQPINVMVSRVSQPAIAAIEALGGKVVTRYYTKLAIQRLVRGESGNTDKPLPMGKEHVEAVLAEARRSPYKYRLPDPTSREDIEYYRDPAHRGYLSFQLAPGQSPSLYYRVPGVRKIKTPRKADATDKKTEDLLW</sequence>
<reference evidence="6 7" key="1">
    <citation type="journal article" date="2014" name="BMC Genomics">
        <title>Comparative genome sequencing reveals chemotype-specific gene clusters in the toxigenic black mold Stachybotrys.</title>
        <authorList>
            <person name="Semeiks J."/>
            <person name="Borek D."/>
            <person name="Otwinowski Z."/>
            <person name="Grishin N.V."/>
        </authorList>
    </citation>
    <scope>NUCLEOTIDE SEQUENCE [LARGE SCALE GENOMIC DNA]</scope>
    <source>
        <strain evidence="7">CBS 109288 / IBT 7711</strain>
    </source>
</reference>
<evidence type="ECO:0000259" key="5">
    <source>
        <dbReference type="Pfam" id="PF00828"/>
    </source>
</evidence>
<name>A0A084B4G3_STACB</name>
<feature type="domain" description="Large ribosomal subunit protein uL15/eL18" evidence="5">
    <location>
        <begin position="115"/>
        <end position="190"/>
    </location>
</feature>
<comment type="similarity">
    <text evidence="1">Belongs to the universal ribosomal protein uL15 family.</text>
</comment>
<dbReference type="InterPro" id="IPR005749">
    <property type="entry name" value="Ribosomal_uL15_bac-type"/>
</dbReference>
<dbReference type="Gene3D" id="3.100.10.10">
    <property type="match status" value="1"/>
</dbReference>
<dbReference type="AlphaFoldDB" id="A0A084B4G3"/>
<proteinExistence type="inferred from homology"/>
<keyword evidence="3" id="KW-0687">Ribonucleoprotein</keyword>
<feature type="region of interest" description="Disordered" evidence="4">
    <location>
        <begin position="45"/>
        <end position="85"/>
    </location>
</feature>
<evidence type="ECO:0000313" key="6">
    <source>
        <dbReference type="EMBL" id="KEY72442.1"/>
    </source>
</evidence>
<dbReference type="OrthoDB" id="361383at2759"/>
<evidence type="ECO:0000256" key="1">
    <source>
        <dbReference type="ARBA" id="ARBA00007320"/>
    </source>
</evidence>
<evidence type="ECO:0000256" key="2">
    <source>
        <dbReference type="ARBA" id="ARBA00022980"/>
    </source>
</evidence>
<keyword evidence="7" id="KW-1185">Reference proteome</keyword>
<dbReference type="PANTHER" id="PTHR12934">
    <property type="entry name" value="50S RIBOSOMAL PROTEIN L15"/>
    <property type="match status" value="1"/>
</dbReference>
<dbReference type="NCBIfam" id="TIGR01071">
    <property type="entry name" value="rplO_bact"/>
    <property type="match status" value="1"/>
</dbReference>
<dbReference type="InterPro" id="IPR036227">
    <property type="entry name" value="Ribosomal_uL15/eL18_sf"/>
</dbReference>
<dbReference type="HOGENOM" id="CLU_055188_5_0_1"/>
<dbReference type="EMBL" id="KL648095">
    <property type="protein sequence ID" value="KEY72442.1"/>
    <property type="molecule type" value="Genomic_DNA"/>
</dbReference>
<accession>A0A084B4G3</accession>
<evidence type="ECO:0000256" key="3">
    <source>
        <dbReference type="ARBA" id="ARBA00023274"/>
    </source>
</evidence>